<evidence type="ECO:0000256" key="2">
    <source>
        <dbReference type="ARBA" id="ARBA00022679"/>
    </source>
</evidence>
<evidence type="ECO:0000256" key="1">
    <source>
        <dbReference type="ARBA" id="ARBA00009943"/>
    </source>
</evidence>
<organism evidence="8 9">
    <name type="scientific">Pseudonocardia spirodelae</name>
    <dbReference type="NCBI Taxonomy" id="3133431"/>
    <lineage>
        <taxon>Bacteria</taxon>
        <taxon>Bacillati</taxon>
        <taxon>Actinomycetota</taxon>
        <taxon>Actinomycetes</taxon>
        <taxon>Pseudonocardiales</taxon>
        <taxon>Pseudonocardiaceae</taxon>
        <taxon>Pseudonocardia</taxon>
    </lineage>
</organism>
<protein>
    <submittedName>
        <fullName evidence="8">GNAT family N-acetyltransferase</fullName>
        <ecNumber evidence="8">2.3.1.-</ecNumber>
    </submittedName>
</protein>
<dbReference type="Gene3D" id="3.40.630.30">
    <property type="match status" value="1"/>
</dbReference>
<feature type="domain" description="BioF2-like acetyltransferase" evidence="7">
    <location>
        <begin position="151"/>
        <end position="284"/>
    </location>
</feature>
<gene>
    <name evidence="8" type="ORF">WJX68_05000</name>
</gene>
<evidence type="ECO:0000256" key="3">
    <source>
        <dbReference type="ARBA" id="ARBA00022960"/>
    </source>
</evidence>
<proteinExistence type="inferred from homology"/>
<dbReference type="PANTHER" id="PTHR36174">
    <property type="entry name" value="LIPID II:GLYCINE GLYCYLTRANSFERASE"/>
    <property type="match status" value="1"/>
</dbReference>
<comment type="similarity">
    <text evidence="1">Belongs to the FemABX family.</text>
</comment>
<evidence type="ECO:0000313" key="8">
    <source>
        <dbReference type="EMBL" id="MEJ8278281.1"/>
    </source>
</evidence>
<dbReference type="PROSITE" id="PS51191">
    <property type="entry name" value="FEMABX"/>
    <property type="match status" value="1"/>
</dbReference>
<sequence>MTATVERVDPRTSPVWRELAAHGDLFTSPPWLSAVCDHYGFAARAAVLRDPDGVPAAGLAWVDVDDVRGRRRLALPFSDRGDPVVRPGLADPAAAWAALAAAVTADLPGGTPFTLRCLDTSVAAGDPGLATAGEAAWHVTPVTDPDTMHRRLRSAVRRNIATAARHGLRVVLRDDLAAVAAYHRLHLRLRKDKYGLLAQPLSFFEQVWKQFAAAGAVRVGLVDAGGPPVAGAVYLVWGDTVYYKFGASDPEHLSSRPNEALHWACLRWAAGRGLSALDWGLSDLDQPGLVRFKRGWGTHERRIRTLRPAGADPVPRGPADDLLADLTALLAGPDVPDHVTDSAGGLLYRYFC</sequence>
<accession>A0ABU8T2V3</accession>
<evidence type="ECO:0000256" key="4">
    <source>
        <dbReference type="ARBA" id="ARBA00022984"/>
    </source>
</evidence>
<dbReference type="InterPro" id="IPR038740">
    <property type="entry name" value="BioF2-like_GNAT_dom"/>
</dbReference>
<keyword evidence="4" id="KW-0573">Peptidoglycan synthesis</keyword>
<evidence type="ECO:0000256" key="6">
    <source>
        <dbReference type="ARBA" id="ARBA00023316"/>
    </source>
</evidence>
<dbReference type="Pfam" id="PF13480">
    <property type="entry name" value="Acetyltransf_6"/>
    <property type="match status" value="1"/>
</dbReference>
<dbReference type="Proteomes" id="UP001364211">
    <property type="component" value="Unassembled WGS sequence"/>
</dbReference>
<dbReference type="EMBL" id="JBBJUP010000003">
    <property type="protein sequence ID" value="MEJ8278281.1"/>
    <property type="molecule type" value="Genomic_DNA"/>
</dbReference>
<dbReference type="RefSeq" id="WP_340286428.1">
    <property type="nucleotide sequence ID" value="NZ_JBBJUP010000003.1"/>
</dbReference>
<keyword evidence="9" id="KW-1185">Reference proteome</keyword>
<keyword evidence="6" id="KW-0961">Cell wall biogenesis/degradation</keyword>
<evidence type="ECO:0000256" key="5">
    <source>
        <dbReference type="ARBA" id="ARBA00023315"/>
    </source>
</evidence>
<keyword evidence="5 8" id="KW-0012">Acyltransferase</keyword>
<keyword evidence="3" id="KW-0133">Cell shape</keyword>
<dbReference type="EC" id="2.3.1.-" evidence="8"/>
<dbReference type="SUPFAM" id="SSF55729">
    <property type="entry name" value="Acyl-CoA N-acyltransferases (Nat)"/>
    <property type="match status" value="1"/>
</dbReference>
<keyword evidence="2 8" id="KW-0808">Transferase</keyword>
<evidence type="ECO:0000313" key="9">
    <source>
        <dbReference type="Proteomes" id="UP001364211"/>
    </source>
</evidence>
<dbReference type="PANTHER" id="PTHR36174:SF1">
    <property type="entry name" value="LIPID II:GLYCINE GLYCYLTRANSFERASE"/>
    <property type="match status" value="1"/>
</dbReference>
<dbReference type="InterPro" id="IPR003447">
    <property type="entry name" value="FEMABX"/>
</dbReference>
<evidence type="ECO:0000259" key="7">
    <source>
        <dbReference type="Pfam" id="PF13480"/>
    </source>
</evidence>
<comment type="caution">
    <text evidence="8">The sequence shown here is derived from an EMBL/GenBank/DDBJ whole genome shotgun (WGS) entry which is preliminary data.</text>
</comment>
<dbReference type="InterPro" id="IPR016181">
    <property type="entry name" value="Acyl_CoA_acyltransferase"/>
</dbReference>
<dbReference type="InterPro" id="IPR050644">
    <property type="entry name" value="PG_Glycine_Bridge_Synth"/>
</dbReference>
<reference evidence="8 9" key="1">
    <citation type="submission" date="2024-03" db="EMBL/GenBank/DDBJ databases">
        <title>Draft genome sequence of Pseudonocardia sp. DW16-2.</title>
        <authorList>
            <person name="Duangmal K."/>
        </authorList>
    </citation>
    <scope>NUCLEOTIDE SEQUENCE [LARGE SCALE GENOMIC DNA]</scope>
    <source>
        <strain evidence="8 9">DW16-2</strain>
    </source>
</reference>
<name>A0ABU8T2V3_9PSEU</name>
<dbReference type="GO" id="GO:0016746">
    <property type="term" value="F:acyltransferase activity"/>
    <property type="evidence" value="ECO:0007669"/>
    <property type="project" value="UniProtKB-KW"/>
</dbReference>